<dbReference type="InterPro" id="IPR036873">
    <property type="entry name" value="Rhodanese-like_dom_sf"/>
</dbReference>
<dbReference type="Pfam" id="PF00581">
    <property type="entry name" value="Rhodanese"/>
    <property type="match status" value="1"/>
</dbReference>
<reference evidence="2 3" key="1">
    <citation type="submission" date="2020-10" db="EMBL/GenBank/DDBJ databases">
        <title>Connecting structure to function with the recovery of over 1000 high-quality activated sludge metagenome-assembled genomes encoding full-length rRNA genes using long-read sequencing.</title>
        <authorList>
            <person name="Singleton C.M."/>
            <person name="Petriglieri F."/>
            <person name="Kristensen J.M."/>
            <person name="Kirkegaard R.H."/>
            <person name="Michaelsen T.Y."/>
            <person name="Andersen M.H."/>
            <person name="Karst S.M."/>
            <person name="Dueholm M.S."/>
            <person name="Nielsen P.H."/>
            <person name="Albertsen M."/>
        </authorList>
    </citation>
    <scope>NUCLEOTIDE SEQUENCE [LARGE SCALE GENOMIC DNA]</scope>
    <source>
        <strain evidence="2">Ribe_18-Q3-R11-54_BAT3C.373</strain>
    </source>
</reference>
<comment type="caution">
    <text evidence="2">The sequence shown here is derived from an EMBL/GenBank/DDBJ whole genome shotgun (WGS) entry which is preliminary data.</text>
</comment>
<sequence length="118" mass="13294">MKWILFLILGGVCLYLFFNMTNVTAQNKPVNMKELLAKKPGKVIDVRTLDEFNQGHYKDAIHLDWNNGDFEKALPTFKSDETYYLYCASGGRSGRAAALLQQKGIKNVTNLGGYSNLK</sequence>
<dbReference type="PANTHER" id="PTHR45431">
    <property type="entry name" value="RHODANESE-LIKE DOMAIN-CONTAINING PROTEIN 15, CHLOROPLASTIC"/>
    <property type="match status" value="1"/>
</dbReference>
<dbReference type="InterPro" id="IPR052367">
    <property type="entry name" value="Thiosulfate_ST/Rhodanese-like"/>
</dbReference>
<protein>
    <submittedName>
        <fullName evidence="2">Rhodanese-like domain-containing protein</fullName>
    </submittedName>
</protein>
<dbReference type="SUPFAM" id="SSF52821">
    <property type="entry name" value="Rhodanese/Cell cycle control phosphatase"/>
    <property type="match status" value="1"/>
</dbReference>
<dbReference type="Proteomes" id="UP000808349">
    <property type="component" value="Unassembled WGS sequence"/>
</dbReference>
<evidence type="ECO:0000313" key="2">
    <source>
        <dbReference type="EMBL" id="MBK9717381.1"/>
    </source>
</evidence>
<dbReference type="Gene3D" id="3.40.250.10">
    <property type="entry name" value="Rhodanese-like domain"/>
    <property type="match status" value="1"/>
</dbReference>
<dbReference type="AlphaFoldDB" id="A0A9D7S9I4"/>
<accession>A0A9D7S9I4</accession>
<dbReference type="CDD" id="cd00158">
    <property type="entry name" value="RHOD"/>
    <property type="match status" value="1"/>
</dbReference>
<dbReference type="InterPro" id="IPR001763">
    <property type="entry name" value="Rhodanese-like_dom"/>
</dbReference>
<evidence type="ECO:0000313" key="3">
    <source>
        <dbReference type="Proteomes" id="UP000808349"/>
    </source>
</evidence>
<name>A0A9D7S9I4_9BACT</name>
<gene>
    <name evidence="2" type="ORF">IPO85_07690</name>
</gene>
<dbReference type="EMBL" id="JADKFW010000004">
    <property type="protein sequence ID" value="MBK9717381.1"/>
    <property type="molecule type" value="Genomic_DNA"/>
</dbReference>
<dbReference type="PROSITE" id="PS50206">
    <property type="entry name" value="RHODANESE_3"/>
    <property type="match status" value="1"/>
</dbReference>
<evidence type="ECO:0000259" key="1">
    <source>
        <dbReference type="PROSITE" id="PS50206"/>
    </source>
</evidence>
<dbReference type="PANTHER" id="PTHR45431:SF3">
    <property type="entry name" value="RHODANESE-LIKE DOMAIN-CONTAINING PROTEIN 15, CHLOROPLASTIC"/>
    <property type="match status" value="1"/>
</dbReference>
<dbReference type="SMART" id="SM00450">
    <property type="entry name" value="RHOD"/>
    <property type="match status" value="1"/>
</dbReference>
<feature type="domain" description="Rhodanese" evidence="1">
    <location>
        <begin position="37"/>
        <end position="113"/>
    </location>
</feature>
<proteinExistence type="predicted"/>
<organism evidence="2 3">
    <name type="scientific">Candidatus Defluviibacterium haderslevense</name>
    <dbReference type="NCBI Taxonomy" id="2981993"/>
    <lineage>
        <taxon>Bacteria</taxon>
        <taxon>Pseudomonadati</taxon>
        <taxon>Bacteroidota</taxon>
        <taxon>Saprospiria</taxon>
        <taxon>Saprospirales</taxon>
        <taxon>Saprospiraceae</taxon>
        <taxon>Candidatus Defluviibacterium</taxon>
    </lineage>
</organism>